<keyword evidence="3 5" id="KW-1133">Transmembrane helix</keyword>
<feature type="transmembrane region" description="Helical" evidence="5">
    <location>
        <begin position="52"/>
        <end position="80"/>
    </location>
</feature>
<evidence type="ECO:0000256" key="3">
    <source>
        <dbReference type="ARBA" id="ARBA00022989"/>
    </source>
</evidence>
<reference evidence="8" key="1">
    <citation type="journal article" date="2019" name="Int. J. Syst. Evol. Microbiol.">
        <title>The Global Catalogue of Microorganisms (GCM) 10K type strain sequencing project: providing services to taxonomists for standard genome sequencing and annotation.</title>
        <authorList>
            <consortium name="The Broad Institute Genomics Platform"/>
            <consortium name="The Broad Institute Genome Sequencing Center for Infectious Disease"/>
            <person name="Wu L."/>
            <person name="Ma J."/>
        </authorList>
    </citation>
    <scope>NUCLEOTIDE SEQUENCE [LARGE SCALE GENOMIC DNA]</scope>
    <source>
        <strain evidence="8">JCM 18200</strain>
    </source>
</reference>
<dbReference type="InterPro" id="IPR009908">
    <property type="entry name" value="Methylamine_util_MauE"/>
</dbReference>
<keyword evidence="4 5" id="KW-0472">Membrane</keyword>
<evidence type="ECO:0000256" key="4">
    <source>
        <dbReference type="ARBA" id="ARBA00023136"/>
    </source>
</evidence>
<dbReference type="InterPro" id="IPR023298">
    <property type="entry name" value="ATPase_P-typ_TM_dom_sf"/>
</dbReference>
<feature type="transmembrane region" description="Helical" evidence="5">
    <location>
        <begin position="87"/>
        <end position="108"/>
    </location>
</feature>
<feature type="transmembrane region" description="Helical" evidence="5">
    <location>
        <begin position="128"/>
        <end position="145"/>
    </location>
</feature>
<accession>A0ABP9BQA3</accession>
<dbReference type="RefSeq" id="WP_345232394.1">
    <property type="nucleotide sequence ID" value="NZ_BAABIQ010000038.1"/>
</dbReference>
<feature type="domain" description="Methylamine utilisation protein MauE" evidence="6">
    <location>
        <begin position="12"/>
        <end position="144"/>
    </location>
</feature>
<evidence type="ECO:0000313" key="7">
    <source>
        <dbReference type="EMBL" id="GAA4797591.1"/>
    </source>
</evidence>
<gene>
    <name evidence="7" type="ORF">GCM10023231_27720</name>
</gene>
<evidence type="ECO:0000256" key="2">
    <source>
        <dbReference type="ARBA" id="ARBA00022692"/>
    </source>
</evidence>
<keyword evidence="8" id="KW-1185">Reference proteome</keyword>
<feature type="transmembrane region" description="Helical" evidence="5">
    <location>
        <begin position="12"/>
        <end position="32"/>
    </location>
</feature>
<name>A0ABP9BQA3_9SPHI</name>
<sequence length="394" mass="44824">MHIVAEKTNKINFLLLFVRVVVGVLFIFSGLIKANDPLGFSYKLQEYFDVFHLTFLANYALALAIVLCSLEMVLGTLLLLGLYGKKVTWGLLLLILFFTFLTFYSAFFHVVTSCGCFGDAIPLTPWQSFSKDLVLLALIIIIFLRRKNIKPLFTNEISQTLTLSAAIVISLGIGIYTYNFLPFIDFLPYKEGNNLPTLMHAPKGAALDEYEITYTLQHKQTKEKKIVTDKDYLKNELWKDNNWEIIGDPESRIVKAGYQIPIKDLNITDAQGVDHTTELLDNPYYNLIFVAYDLNQTNLKALEKLNNLAKQATEEYTIRTVLLTASSAQQVDAINEQINLYMETFFADAVPLKSMVRANPGILLMKSGTVIKKWHYNTTPSFETLAKKYFEQLD</sequence>
<feature type="transmembrane region" description="Helical" evidence="5">
    <location>
        <begin position="157"/>
        <end position="178"/>
    </location>
</feature>
<evidence type="ECO:0000256" key="5">
    <source>
        <dbReference type="SAM" id="Phobius"/>
    </source>
</evidence>
<comment type="caution">
    <text evidence="7">The sequence shown here is derived from an EMBL/GenBank/DDBJ whole genome shotgun (WGS) entry which is preliminary data.</text>
</comment>
<proteinExistence type="predicted"/>
<evidence type="ECO:0000313" key="8">
    <source>
        <dbReference type="Proteomes" id="UP001501411"/>
    </source>
</evidence>
<protein>
    <submittedName>
        <fullName evidence="7">DoxX family protein</fullName>
    </submittedName>
</protein>
<keyword evidence="2 5" id="KW-0812">Transmembrane</keyword>
<dbReference type="NCBIfam" id="NF045576">
    <property type="entry name" value="BT_3928_fam"/>
    <property type="match status" value="1"/>
</dbReference>
<evidence type="ECO:0000256" key="1">
    <source>
        <dbReference type="ARBA" id="ARBA00004141"/>
    </source>
</evidence>
<comment type="subcellular location">
    <subcellularLocation>
        <location evidence="1">Membrane</location>
        <topology evidence="1">Multi-pass membrane protein</topology>
    </subcellularLocation>
</comment>
<dbReference type="Pfam" id="PF07291">
    <property type="entry name" value="MauE"/>
    <property type="match status" value="1"/>
</dbReference>
<dbReference type="EMBL" id="BAABIQ010000038">
    <property type="protein sequence ID" value="GAA4797591.1"/>
    <property type="molecule type" value="Genomic_DNA"/>
</dbReference>
<dbReference type="SUPFAM" id="SSF81665">
    <property type="entry name" value="Calcium ATPase, transmembrane domain M"/>
    <property type="match status" value="1"/>
</dbReference>
<dbReference type="Proteomes" id="UP001501411">
    <property type="component" value="Unassembled WGS sequence"/>
</dbReference>
<evidence type="ECO:0000259" key="6">
    <source>
        <dbReference type="Pfam" id="PF07291"/>
    </source>
</evidence>
<organism evidence="7 8">
    <name type="scientific">Olivibacter ginsenosidimutans</name>
    <dbReference type="NCBI Taxonomy" id="1176537"/>
    <lineage>
        <taxon>Bacteria</taxon>
        <taxon>Pseudomonadati</taxon>
        <taxon>Bacteroidota</taxon>
        <taxon>Sphingobacteriia</taxon>
        <taxon>Sphingobacteriales</taxon>
        <taxon>Sphingobacteriaceae</taxon>
        <taxon>Olivibacter</taxon>
    </lineage>
</organism>